<evidence type="ECO:0000313" key="2">
    <source>
        <dbReference type="EMBL" id="KAF7815962.1"/>
    </source>
</evidence>
<evidence type="ECO:0000313" key="3">
    <source>
        <dbReference type="Proteomes" id="UP000634136"/>
    </source>
</evidence>
<keyword evidence="3" id="KW-1185">Reference proteome</keyword>
<evidence type="ECO:0000256" key="1">
    <source>
        <dbReference type="SAM" id="MobiDB-lite"/>
    </source>
</evidence>
<feature type="region of interest" description="Disordered" evidence="1">
    <location>
        <begin position="1"/>
        <end position="29"/>
    </location>
</feature>
<dbReference type="Proteomes" id="UP000634136">
    <property type="component" value="Unassembled WGS sequence"/>
</dbReference>
<comment type="caution">
    <text evidence="2">The sequence shown here is derived from an EMBL/GenBank/DDBJ whole genome shotgun (WGS) entry which is preliminary data.</text>
</comment>
<accession>A0A834WB73</accession>
<protein>
    <submittedName>
        <fullName evidence="2">Uncharacterized protein</fullName>
    </submittedName>
</protein>
<dbReference type="AlphaFoldDB" id="A0A834WB73"/>
<sequence>MTSDALQGMDTIGGASKENIYTPTPKREASKVIPIHKGSRSSKIEVTSCDHRRCDVLLQRVVDTRRGSDVGGERSGR</sequence>
<reference evidence="2" key="1">
    <citation type="submission" date="2020-09" db="EMBL/GenBank/DDBJ databases">
        <title>Genome-Enabled Discovery of Anthraquinone Biosynthesis in Senna tora.</title>
        <authorList>
            <person name="Kang S.-H."/>
            <person name="Pandey R.P."/>
            <person name="Lee C.-M."/>
            <person name="Sim J.-S."/>
            <person name="Jeong J.-T."/>
            <person name="Choi B.-S."/>
            <person name="Jung M."/>
            <person name="Ginzburg D."/>
            <person name="Zhao K."/>
            <person name="Won S.Y."/>
            <person name="Oh T.-J."/>
            <person name="Yu Y."/>
            <person name="Kim N.-H."/>
            <person name="Lee O.R."/>
            <person name="Lee T.-H."/>
            <person name="Bashyal P."/>
            <person name="Kim T.-S."/>
            <person name="Lee W.-H."/>
            <person name="Kawkins C."/>
            <person name="Kim C.-K."/>
            <person name="Kim J.S."/>
            <person name="Ahn B.O."/>
            <person name="Rhee S.Y."/>
            <person name="Sohng J.K."/>
        </authorList>
    </citation>
    <scope>NUCLEOTIDE SEQUENCE</scope>
    <source>
        <tissue evidence="2">Leaf</tissue>
    </source>
</reference>
<dbReference type="EMBL" id="JAAIUW010000009">
    <property type="protein sequence ID" value="KAF7815962.1"/>
    <property type="molecule type" value="Genomic_DNA"/>
</dbReference>
<proteinExistence type="predicted"/>
<gene>
    <name evidence="2" type="ORF">G2W53_029931</name>
</gene>
<name>A0A834WB73_9FABA</name>
<organism evidence="2 3">
    <name type="scientific">Senna tora</name>
    <dbReference type="NCBI Taxonomy" id="362788"/>
    <lineage>
        <taxon>Eukaryota</taxon>
        <taxon>Viridiplantae</taxon>
        <taxon>Streptophyta</taxon>
        <taxon>Embryophyta</taxon>
        <taxon>Tracheophyta</taxon>
        <taxon>Spermatophyta</taxon>
        <taxon>Magnoliopsida</taxon>
        <taxon>eudicotyledons</taxon>
        <taxon>Gunneridae</taxon>
        <taxon>Pentapetalae</taxon>
        <taxon>rosids</taxon>
        <taxon>fabids</taxon>
        <taxon>Fabales</taxon>
        <taxon>Fabaceae</taxon>
        <taxon>Caesalpinioideae</taxon>
        <taxon>Cassia clade</taxon>
        <taxon>Senna</taxon>
    </lineage>
</organism>